<dbReference type="STRING" id="426128.SAMN05660297_02477"/>
<dbReference type="EMBL" id="FOHU01000011">
    <property type="protein sequence ID" value="SET46279.1"/>
    <property type="molecule type" value="Genomic_DNA"/>
</dbReference>
<name>A0A1I0ENY2_9FIRM</name>
<organism evidence="2 3">
    <name type="scientific">Natronincola peptidivorans</name>
    <dbReference type="NCBI Taxonomy" id="426128"/>
    <lineage>
        <taxon>Bacteria</taxon>
        <taxon>Bacillati</taxon>
        <taxon>Bacillota</taxon>
        <taxon>Clostridia</taxon>
        <taxon>Peptostreptococcales</taxon>
        <taxon>Natronincolaceae</taxon>
        <taxon>Natronincola</taxon>
    </lineage>
</organism>
<dbReference type="AlphaFoldDB" id="A0A1I0ENY2"/>
<proteinExistence type="predicted"/>
<dbReference type="OrthoDB" id="9869758at2"/>
<keyword evidence="3" id="KW-1185">Reference proteome</keyword>
<accession>A0A1I0ENY2</accession>
<feature type="coiled-coil region" evidence="1">
    <location>
        <begin position="25"/>
        <end position="56"/>
    </location>
</feature>
<evidence type="ECO:0000313" key="2">
    <source>
        <dbReference type="EMBL" id="SET46279.1"/>
    </source>
</evidence>
<sequence>MDKKEKLQQLLKRKERADALPAQGKLKWKDEIIKLEKELQALKQELEEDMKVQQVQQLTEEESMILDLLALNKTAIQYLYEKFINSNNDIIEEFIDGMIAAIYDYLQTKDKEELIKAKTLNDVLLDTIYQNCRSKEAGKYKQLGFEETKEQTPWR</sequence>
<reference evidence="2 3" key="1">
    <citation type="submission" date="2016-10" db="EMBL/GenBank/DDBJ databases">
        <authorList>
            <person name="de Groot N.N."/>
        </authorList>
    </citation>
    <scope>NUCLEOTIDE SEQUENCE [LARGE SCALE GENOMIC DNA]</scope>
    <source>
        <strain evidence="2 3">DSM 18979</strain>
    </source>
</reference>
<evidence type="ECO:0000256" key="1">
    <source>
        <dbReference type="SAM" id="Coils"/>
    </source>
</evidence>
<keyword evidence="1" id="KW-0175">Coiled coil</keyword>
<evidence type="ECO:0000313" key="3">
    <source>
        <dbReference type="Proteomes" id="UP000199568"/>
    </source>
</evidence>
<dbReference type="RefSeq" id="WP_139176450.1">
    <property type="nucleotide sequence ID" value="NZ_FOHU01000011.1"/>
</dbReference>
<protein>
    <submittedName>
        <fullName evidence="2">Uncharacterized protein</fullName>
    </submittedName>
</protein>
<dbReference type="Proteomes" id="UP000199568">
    <property type="component" value="Unassembled WGS sequence"/>
</dbReference>
<gene>
    <name evidence="2" type="ORF">SAMN05660297_02477</name>
</gene>